<accession>A0A0C2L7B0</accession>
<dbReference type="Proteomes" id="UP000053820">
    <property type="component" value="Unassembled WGS sequence"/>
</dbReference>
<dbReference type="HOGENOM" id="CLU_2542850_0_0_1"/>
<organism evidence="1 2">
    <name type="scientific">Hydnomerulius pinastri MD-312</name>
    <dbReference type="NCBI Taxonomy" id="994086"/>
    <lineage>
        <taxon>Eukaryota</taxon>
        <taxon>Fungi</taxon>
        <taxon>Dikarya</taxon>
        <taxon>Basidiomycota</taxon>
        <taxon>Agaricomycotina</taxon>
        <taxon>Agaricomycetes</taxon>
        <taxon>Agaricomycetidae</taxon>
        <taxon>Boletales</taxon>
        <taxon>Boletales incertae sedis</taxon>
        <taxon>Leucogyrophana</taxon>
    </lineage>
</organism>
<sequence length="83" mass="9483">MQPAPGFLHLKTGISKLPQVIGRAQRDIKRCIVTHTAGEDLPPFVRAVRALMDFQYLCQALIIITDVMLQKIVDRLKEFHDKK</sequence>
<dbReference type="AlphaFoldDB" id="A0A0C2L7B0"/>
<gene>
    <name evidence="1" type="ORF">HYDPIDRAFT_104196</name>
</gene>
<evidence type="ECO:0000313" key="1">
    <source>
        <dbReference type="EMBL" id="KIJ57481.1"/>
    </source>
</evidence>
<proteinExistence type="predicted"/>
<evidence type="ECO:0000313" key="2">
    <source>
        <dbReference type="Proteomes" id="UP000053820"/>
    </source>
</evidence>
<protein>
    <submittedName>
        <fullName evidence="1">Uncharacterized protein</fullName>
    </submittedName>
</protein>
<reference evidence="1 2" key="1">
    <citation type="submission" date="2014-04" db="EMBL/GenBank/DDBJ databases">
        <title>Evolutionary Origins and Diversification of the Mycorrhizal Mutualists.</title>
        <authorList>
            <consortium name="DOE Joint Genome Institute"/>
            <consortium name="Mycorrhizal Genomics Consortium"/>
            <person name="Kohler A."/>
            <person name="Kuo A."/>
            <person name="Nagy L.G."/>
            <person name="Floudas D."/>
            <person name="Copeland A."/>
            <person name="Barry K.W."/>
            <person name="Cichocki N."/>
            <person name="Veneault-Fourrey C."/>
            <person name="LaButti K."/>
            <person name="Lindquist E.A."/>
            <person name="Lipzen A."/>
            <person name="Lundell T."/>
            <person name="Morin E."/>
            <person name="Murat C."/>
            <person name="Riley R."/>
            <person name="Ohm R."/>
            <person name="Sun H."/>
            <person name="Tunlid A."/>
            <person name="Henrissat B."/>
            <person name="Grigoriev I.V."/>
            <person name="Hibbett D.S."/>
            <person name="Martin F."/>
        </authorList>
    </citation>
    <scope>NUCLEOTIDE SEQUENCE [LARGE SCALE GENOMIC DNA]</scope>
    <source>
        <strain evidence="1 2">MD-312</strain>
    </source>
</reference>
<name>A0A0C2L7B0_9AGAM</name>
<dbReference type="EMBL" id="KN840356">
    <property type="protein sequence ID" value="KIJ57481.1"/>
    <property type="molecule type" value="Genomic_DNA"/>
</dbReference>
<keyword evidence="2" id="KW-1185">Reference proteome</keyword>